<dbReference type="GO" id="GO:0005829">
    <property type="term" value="C:cytosol"/>
    <property type="evidence" value="ECO:0007669"/>
    <property type="project" value="TreeGrafter"/>
</dbReference>
<dbReference type="InterPro" id="IPR001155">
    <property type="entry name" value="OxRdtase_FMN_N"/>
</dbReference>
<sequence length="356" mass="38321">MDMFSPATFGSVHLENRIVLAPMTRLRAHADGSPSLDMATYYAQRASFGLIVTEGVFPSLEGRAYLNQPGIATKRHAQGWRRVTDAVHDRGGSIFMQIMHAGMATHSAVTGGSRPVGPSATSAKGLARTQGGKVAMQAARSLSEDELRGIAALFAEAAERAVFAGFDGVEVQGANGYLLHQFFAPSTNNRSDRYGDSPVNRARLAVEVVSAVSSAIGAERTALRISPRHHSHGINEYNDDATNDTYHAVVSGIAPLNMAYLSYLPEVTSPFAQELRELFGGPFVVNTGPRTETTYQEADRLVSGGFADAVAVGRAGLANPDLVRRWRHGLELNRPRMQHFYVGGANGYTDYPELAT</sequence>
<organism evidence="3 5">
    <name type="scientific">Micromonospora musae</name>
    <dbReference type="NCBI Taxonomy" id="1894970"/>
    <lineage>
        <taxon>Bacteria</taxon>
        <taxon>Bacillati</taxon>
        <taxon>Actinomycetota</taxon>
        <taxon>Actinomycetes</taxon>
        <taxon>Micromonosporales</taxon>
        <taxon>Micromonosporaceae</taxon>
        <taxon>Micromonospora</taxon>
    </lineage>
</organism>
<evidence type="ECO:0000259" key="1">
    <source>
        <dbReference type="Pfam" id="PF00724"/>
    </source>
</evidence>
<keyword evidence="4" id="KW-1185">Reference proteome</keyword>
<dbReference type="EMBL" id="RAZS01000002">
    <property type="protein sequence ID" value="RKN22624.1"/>
    <property type="molecule type" value="Genomic_DNA"/>
</dbReference>
<evidence type="ECO:0000313" key="2">
    <source>
        <dbReference type="EMBL" id="RKN22624.1"/>
    </source>
</evidence>
<proteinExistence type="predicted"/>
<dbReference type="Proteomes" id="UP000275865">
    <property type="component" value="Unassembled WGS sequence"/>
</dbReference>
<dbReference type="GO" id="GO:0010181">
    <property type="term" value="F:FMN binding"/>
    <property type="evidence" value="ECO:0007669"/>
    <property type="project" value="InterPro"/>
</dbReference>
<dbReference type="GO" id="GO:0016491">
    <property type="term" value="F:oxidoreductase activity"/>
    <property type="evidence" value="ECO:0007669"/>
    <property type="project" value="InterPro"/>
</dbReference>
<gene>
    <name evidence="3" type="ORF">D7044_09230</name>
    <name evidence="2" type="ORF">D7147_05260</name>
</gene>
<evidence type="ECO:0000313" key="4">
    <source>
        <dbReference type="Proteomes" id="UP000271548"/>
    </source>
</evidence>
<name>A0A3A9YHH5_9ACTN</name>
<dbReference type="PANTHER" id="PTHR22893:SF91">
    <property type="entry name" value="NADPH DEHYDROGENASE 2-RELATED"/>
    <property type="match status" value="1"/>
</dbReference>
<dbReference type="SUPFAM" id="SSF51395">
    <property type="entry name" value="FMN-linked oxidoreductases"/>
    <property type="match status" value="1"/>
</dbReference>
<dbReference type="Pfam" id="PF00724">
    <property type="entry name" value="Oxidored_FMN"/>
    <property type="match status" value="1"/>
</dbReference>
<evidence type="ECO:0000313" key="5">
    <source>
        <dbReference type="Proteomes" id="UP000275865"/>
    </source>
</evidence>
<dbReference type="AlphaFoldDB" id="A0A3A9YHH5"/>
<dbReference type="Proteomes" id="UP000271548">
    <property type="component" value="Unassembled WGS sequence"/>
</dbReference>
<reference evidence="4 5" key="1">
    <citation type="submission" date="2018-09" db="EMBL/GenBank/DDBJ databases">
        <title>Micromonospora sp. nov. MS1-9, isolated from a root of Musa sp.</title>
        <authorList>
            <person name="Kuncharoen N."/>
            <person name="Kudo T."/>
            <person name="Ohkuma M."/>
            <person name="Yuki M."/>
            <person name="Tanasupawat S."/>
        </authorList>
    </citation>
    <scope>NUCLEOTIDE SEQUENCE [LARGE SCALE GENOMIC DNA]</scope>
    <source>
        <strain evidence="3 5">MS1-9</strain>
        <strain evidence="2 4">NGC1-4</strain>
    </source>
</reference>
<feature type="domain" description="NADH:flavin oxidoreductase/NADH oxidase N-terminal" evidence="1">
    <location>
        <begin position="2"/>
        <end position="333"/>
    </location>
</feature>
<comment type="caution">
    <text evidence="3">The sequence shown here is derived from an EMBL/GenBank/DDBJ whole genome shotgun (WGS) entry which is preliminary data.</text>
</comment>
<dbReference type="OrthoDB" id="3169239at2"/>
<dbReference type="CDD" id="cd02933">
    <property type="entry name" value="OYE_like_FMN"/>
    <property type="match status" value="1"/>
</dbReference>
<accession>A0A3A9YHH5</accession>
<protein>
    <submittedName>
        <fullName evidence="3">Alkene reductase</fullName>
    </submittedName>
</protein>
<dbReference type="InterPro" id="IPR013785">
    <property type="entry name" value="Aldolase_TIM"/>
</dbReference>
<evidence type="ECO:0000313" key="3">
    <source>
        <dbReference type="EMBL" id="RKN34164.1"/>
    </source>
</evidence>
<dbReference type="Gene3D" id="3.20.20.70">
    <property type="entry name" value="Aldolase class I"/>
    <property type="match status" value="1"/>
</dbReference>
<dbReference type="EMBL" id="RAZT01000004">
    <property type="protein sequence ID" value="RKN34164.1"/>
    <property type="molecule type" value="Genomic_DNA"/>
</dbReference>
<dbReference type="PANTHER" id="PTHR22893">
    <property type="entry name" value="NADH OXIDOREDUCTASE-RELATED"/>
    <property type="match status" value="1"/>
</dbReference>
<dbReference type="InterPro" id="IPR045247">
    <property type="entry name" value="Oye-like"/>
</dbReference>